<dbReference type="SUPFAM" id="SSF53032">
    <property type="entry name" value="tRNA-intron endonuclease catalytic domain-like"/>
    <property type="match status" value="1"/>
</dbReference>
<feature type="transmembrane region" description="Helical" evidence="9">
    <location>
        <begin position="386"/>
        <end position="403"/>
    </location>
</feature>
<keyword evidence="7 9" id="KW-0472">Membrane</keyword>
<dbReference type="AlphaFoldDB" id="A0AAD9INZ7"/>
<keyword evidence="6 9" id="KW-1133">Transmembrane helix</keyword>
<evidence type="ECO:0000313" key="12">
    <source>
        <dbReference type="Proteomes" id="UP001255856"/>
    </source>
</evidence>
<dbReference type="GO" id="GO:0000214">
    <property type="term" value="C:tRNA-intron endonuclease complex"/>
    <property type="evidence" value="ECO:0007669"/>
    <property type="project" value="TreeGrafter"/>
</dbReference>
<dbReference type="CDD" id="cd22363">
    <property type="entry name" value="tRNA-intron_lyase_C"/>
    <property type="match status" value="1"/>
</dbReference>
<comment type="similarity">
    <text evidence="3">Belongs to the tRNA-intron endonuclease family.</text>
</comment>
<dbReference type="GO" id="GO:0000213">
    <property type="term" value="F:tRNA-intron lyase activity"/>
    <property type="evidence" value="ECO:0007669"/>
    <property type="project" value="UniProtKB-EC"/>
</dbReference>
<comment type="caution">
    <text evidence="11">The sequence shown here is derived from an EMBL/GenBank/DDBJ whole genome shotgun (WGS) entry which is preliminary data.</text>
</comment>
<feature type="transmembrane region" description="Helical" evidence="9">
    <location>
        <begin position="267"/>
        <end position="286"/>
    </location>
</feature>
<dbReference type="GO" id="GO:0003676">
    <property type="term" value="F:nucleic acid binding"/>
    <property type="evidence" value="ECO:0007669"/>
    <property type="project" value="InterPro"/>
</dbReference>
<gene>
    <name evidence="11" type="ORF">QBZ16_002518</name>
</gene>
<evidence type="ECO:0000256" key="9">
    <source>
        <dbReference type="SAM" id="Phobius"/>
    </source>
</evidence>
<accession>A0AAD9INZ7</accession>
<proteinExistence type="inferred from homology"/>
<dbReference type="GO" id="GO:0005737">
    <property type="term" value="C:cytoplasm"/>
    <property type="evidence" value="ECO:0007669"/>
    <property type="project" value="TreeGrafter"/>
</dbReference>
<evidence type="ECO:0000256" key="5">
    <source>
        <dbReference type="ARBA" id="ARBA00022692"/>
    </source>
</evidence>
<organism evidence="11 12">
    <name type="scientific">Prototheca wickerhamii</name>
    <dbReference type="NCBI Taxonomy" id="3111"/>
    <lineage>
        <taxon>Eukaryota</taxon>
        <taxon>Viridiplantae</taxon>
        <taxon>Chlorophyta</taxon>
        <taxon>core chlorophytes</taxon>
        <taxon>Trebouxiophyceae</taxon>
        <taxon>Chlorellales</taxon>
        <taxon>Chlorellaceae</taxon>
        <taxon>Prototheca</taxon>
    </lineage>
</organism>
<feature type="transmembrane region" description="Helical" evidence="9">
    <location>
        <begin position="328"/>
        <end position="347"/>
    </location>
</feature>
<protein>
    <recommendedName>
        <fullName evidence="4">tRNA-intron lyase</fullName>
        <ecNumber evidence="4">4.6.1.16</ecNumber>
    </recommendedName>
</protein>
<evidence type="ECO:0000256" key="7">
    <source>
        <dbReference type="ARBA" id="ARBA00023136"/>
    </source>
</evidence>
<evidence type="ECO:0000313" key="11">
    <source>
        <dbReference type="EMBL" id="KAK2080122.1"/>
    </source>
</evidence>
<evidence type="ECO:0000256" key="2">
    <source>
        <dbReference type="ARBA" id="ARBA00007375"/>
    </source>
</evidence>
<feature type="domain" description="tRNA intron endonuclease catalytic" evidence="10">
    <location>
        <begin position="148"/>
        <end position="232"/>
    </location>
</feature>
<dbReference type="PANTHER" id="PTHR21227:SF0">
    <property type="entry name" value="TRNA-SPLICING ENDONUCLEASE SUBUNIT SEN2"/>
    <property type="match status" value="1"/>
</dbReference>
<evidence type="ECO:0000256" key="4">
    <source>
        <dbReference type="ARBA" id="ARBA00012573"/>
    </source>
</evidence>
<dbReference type="EC" id="4.6.1.16" evidence="4"/>
<reference evidence="11" key="1">
    <citation type="submission" date="2021-01" db="EMBL/GenBank/DDBJ databases">
        <authorList>
            <person name="Eckstrom K.M.E."/>
        </authorList>
    </citation>
    <scope>NUCLEOTIDE SEQUENCE</scope>
    <source>
        <strain evidence="11">UVCC 0001</strain>
    </source>
</reference>
<dbReference type="Pfam" id="PF01974">
    <property type="entry name" value="tRNA_int_endo"/>
    <property type="match status" value="1"/>
</dbReference>
<dbReference type="Pfam" id="PF07947">
    <property type="entry name" value="YhhN"/>
    <property type="match status" value="1"/>
</dbReference>
<evidence type="ECO:0000256" key="8">
    <source>
        <dbReference type="ARBA" id="ARBA00034031"/>
    </source>
</evidence>
<comment type="subcellular location">
    <subcellularLocation>
        <location evidence="1">Membrane</location>
        <topology evidence="1">Multi-pass membrane protein</topology>
    </subcellularLocation>
</comment>
<feature type="transmembrane region" description="Helical" evidence="9">
    <location>
        <begin position="354"/>
        <end position="374"/>
    </location>
</feature>
<dbReference type="InterPro" id="IPR012506">
    <property type="entry name" value="TMEM86B-like"/>
</dbReference>
<dbReference type="Proteomes" id="UP001255856">
    <property type="component" value="Unassembled WGS sequence"/>
</dbReference>
<dbReference type="PANTHER" id="PTHR21227">
    <property type="entry name" value="TRNA-SPLICING ENDONUCLEASE SUBUNIT SEN2"/>
    <property type="match status" value="1"/>
</dbReference>
<feature type="transmembrane region" description="Helical" evidence="9">
    <location>
        <begin position="415"/>
        <end position="434"/>
    </location>
</feature>
<keyword evidence="12" id="KW-1185">Reference proteome</keyword>
<dbReference type="GO" id="GO:0000379">
    <property type="term" value="P:tRNA-type intron splice site recognition and cleavage"/>
    <property type="evidence" value="ECO:0007669"/>
    <property type="project" value="TreeGrafter"/>
</dbReference>
<name>A0AAD9INZ7_PROWI</name>
<evidence type="ECO:0000256" key="3">
    <source>
        <dbReference type="ARBA" id="ARBA00008078"/>
    </source>
</evidence>
<comment type="catalytic activity">
    <reaction evidence="8">
        <text>pretRNA = a 3'-half-tRNA molecule with a 5'-OH end + a 5'-half-tRNA molecule with a 2',3'-cyclic phosphate end + an intron with a 2',3'-cyclic phosphate and a 5'-hydroxyl terminus.</text>
        <dbReference type="EC" id="4.6.1.16"/>
    </reaction>
</comment>
<dbReference type="InterPro" id="IPR006677">
    <property type="entry name" value="tRNA_intron_Endonuc_cat-like"/>
</dbReference>
<dbReference type="EMBL" id="JASFZW010000002">
    <property type="protein sequence ID" value="KAK2080122.1"/>
    <property type="molecule type" value="Genomic_DNA"/>
</dbReference>
<sequence length="491" mass="53236">MQELAPREQRKGKRRRGPRINTNQLDVLDQFAQGGLHGVVKSSAVWLCPGEGAIQRLDTLCFGNLDGGAGTGGEVRAALGSERCSGTQAVRLGLEEAFFLLHAVGVLRVYPAPVGAQAGAEAAPDQEEPRQLTAEEFWAHCLAVRGDFAVLYAGYAHFRGKGWIPRTGLQYGADFVLYQKHPALAHSEYAVLVLPLFQERAPNLSWHDVQIAGRLSAQVSKKLMLLFVRHDGPLDTSTPKCLTRLSVQERLMRRGLMELEGPTNKDGIAGVLSGSLITVVACALLVRAEADPDRKNVHFYKTLASTGFVTTAISSFWASYLFRLPDVPYALCVLVAQLLSLLGDMMLLGQSQRAFLGGLVSFLLAHVAYARAFLELGHDAQTMHTALAALAPASLGVLAYLWPHLPARMRLPVGAYLAAVTGTAALALAAWPGLSEPRKTLVPAGALLFYLSDFFVARERFVKPGFLNQALGLPLYYAAQLLLVHSTLYVE</sequence>
<comment type="similarity">
    <text evidence="2">Belongs to the TMEM86 family.</text>
</comment>
<evidence type="ECO:0000256" key="6">
    <source>
        <dbReference type="ARBA" id="ARBA00022989"/>
    </source>
</evidence>
<evidence type="ECO:0000259" key="10">
    <source>
        <dbReference type="Pfam" id="PF01974"/>
    </source>
</evidence>
<evidence type="ECO:0000256" key="1">
    <source>
        <dbReference type="ARBA" id="ARBA00004141"/>
    </source>
</evidence>
<keyword evidence="5 9" id="KW-0812">Transmembrane</keyword>
<dbReference type="Gene3D" id="3.40.1350.10">
    <property type="match status" value="1"/>
</dbReference>
<dbReference type="InterPro" id="IPR011856">
    <property type="entry name" value="tRNA_endonuc-like_dom_sf"/>
</dbReference>
<dbReference type="InterPro" id="IPR006676">
    <property type="entry name" value="tRNA_splic"/>
</dbReference>
<feature type="transmembrane region" description="Helical" evidence="9">
    <location>
        <begin position="298"/>
        <end position="322"/>
    </location>
</feature>
<dbReference type="InterPro" id="IPR036167">
    <property type="entry name" value="tRNA_intron_Endo_cat-like_sf"/>
</dbReference>
<dbReference type="GO" id="GO:0016020">
    <property type="term" value="C:membrane"/>
    <property type="evidence" value="ECO:0007669"/>
    <property type="project" value="UniProtKB-SubCell"/>
</dbReference>